<reference evidence="3 4" key="1">
    <citation type="journal article" date="2013" name="Genome Announc.">
        <title>Draft Genome Sequence of the Methanotrophic Gammaproteobacterium Methyloglobulus morosus DSM 22980 Strain KoM1.</title>
        <authorList>
            <person name="Poehlein A."/>
            <person name="Deutzmann J.S."/>
            <person name="Daniel R."/>
            <person name="Simeonova D.D."/>
        </authorList>
    </citation>
    <scope>NUCLEOTIDE SEQUENCE [LARGE SCALE GENOMIC DNA]</scope>
    <source>
        <strain evidence="3 4">KoM1</strain>
    </source>
</reference>
<dbReference type="RefSeq" id="WP_023493308.1">
    <property type="nucleotide sequence ID" value="NZ_AYLO01000011.1"/>
</dbReference>
<dbReference type="GO" id="GO:0046872">
    <property type="term" value="F:metal ion binding"/>
    <property type="evidence" value="ECO:0007669"/>
    <property type="project" value="UniProtKB-KW"/>
</dbReference>
<dbReference type="Proteomes" id="UP000017842">
    <property type="component" value="Unassembled WGS sequence"/>
</dbReference>
<accession>V5CA82</accession>
<dbReference type="PANTHER" id="PTHR11820:SF90">
    <property type="entry name" value="FLUTATHIONE S-TRANSFERASE"/>
    <property type="match status" value="1"/>
</dbReference>
<dbReference type="InterPro" id="IPR036663">
    <property type="entry name" value="Fumarylacetoacetase_C_sf"/>
</dbReference>
<comment type="caution">
    <text evidence="3">The sequence shown here is derived from an EMBL/GenBank/DDBJ whole genome shotgun (WGS) entry which is preliminary data.</text>
</comment>
<dbReference type="SUPFAM" id="SSF56529">
    <property type="entry name" value="FAH"/>
    <property type="match status" value="1"/>
</dbReference>
<dbReference type="GO" id="GO:0018773">
    <property type="term" value="F:acetylpyruvate hydrolase activity"/>
    <property type="evidence" value="ECO:0007669"/>
    <property type="project" value="TreeGrafter"/>
</dbReference>
<dbReference type="AlphaFoldDB" id="V5CA82"/>
<dbReference type="OrthoDB" id="9805307at2"/>
<keyword evidence="1" id="KW-0479">Metal-binding</keyword>
<keyword evidence="3" id="KW-0378">Hydrolase</keyword>
<dbReference type="Gene3D" id="3.90.850.10">
    <property type="entry name" value="Fumarylacetoacetase-like, C-terminal domain"/>
    <property type="match status" value="1"/>
</dbReference>
<dbReference type="InterPro" id="IPR011234">
    <property type="entry name" value="Fumarylacetoacetase-like_C"/>
</dbReference>
<keyword evidence="4" id="KW-1185">Reference proteome</keyword>
<evidence type="ECO:0000313" key="4">
    <source>
        <dbReference type="Proteomes" id="UP000017842"/>
    </source>
</evidence>
<dbReference type="eggNOG" id="COG0179">
    <property type="taxonomic scope" value="Bacteria"/>
</dbReference>
<evidence type="ECO:0000259" key="2">
    <source>
        <dbReference type="Pfam" id="PF01557"/>
    </source>
</evidence>
<dbReference type="Pfam" id="PF01557">
    <property type="entry name" value="FAA_hydrolase"/>
    <property type="match status" value="1"/>
</dbReference>
<dbReference type="PATRIC" id="fig|1116472.3.peg.401"/>
<dbReference type="STRING" id="1116472.MGMO_11c00250"/>
<organism evidence="3 4">
    <name type="scientific">Methyloglobulus morosus KoM1</name>
    <dbReference type="NCBI Taxonomy" id="1116472"/>
    <lineage>
        <taxon>Bacteria</taxon>
        <taxon>Pseudomonadati</taxon>
        <taxon>Pseudomonadota</taxon>
        <taxon>Gammaproteobacteria</taxon>
        <taxon>Methylococcales</taxon>
        <taxon>Methylococcaceae</taxon>
        <taxon>Methyloglobulus</taxon>
    </lineage>
</organism>
<dbReference type="EMBL" id="AYLO01000011">
    <property type="protein sequence ID" value="ESS73718.1"/>
    <property type="molecule type" value="Genomic_DNA"/>
</dbReference>
<evidence type="ECO:0000256" key="1">
    <source>
        <dbReference type="ARBA" id="ARBA00022723"/>
    </source>
</evidence>
<feature type="domain" description="Fumarylacetoacetase-like C-terminal" evidence="2">
    <location>
        <begin position="26"/>
        <end position="225"/>
    </location>
</feature>
<dbReference type="PANTHER" id="PTHR11820">
    <property type="entry name" value="ACYLPYRUVASE"/>
    <property type="match status" value="1"/>
</dbReference>
<name>V5CA82_9GAMM</name>
<evidence type="ECO:0000313" key="3">
    <source>
        <dbReference type="EMBL" id="ESS73718.1"/>
    </source>
</evidence>
<sequence length="227" mass="24238">MNYAFAPNPVVSLLAMSSNPYPVNQIYGVEGNFPATTSAAVDTPNSEPVIFMKPASCIAQNSSLVYYPTNTRELKATVQLVVALHKGGSDIDPERVDYDYVFGYAVGLDLTRGDLHTALGAKGLPWAKAKGFDQSAPCTSITPEFYSGVVDKGKIELKVNGEVRQCGDLTNMLCKVPELVAYLSTLFELRPGDLIYTGSPEAAVTLNKGDAIEATIAGLEPLILTIA</sequence>
<protein>
    <submittedName>
        <fullName evidence="3">Fumarylacetoacetate (FAA) hydrolase</fullName>
    </submittedName>
</protein>
<gene>
    <name evidence="3" type="ORF">MGMO_11c00250</name>
</gene>
<proteinExistence type="predicted"/>